<evidence type="ECO:0000313" key="6">
    <source>
        <dbReference type="Proteomes" id="UP000027456"/>
    </source>
</evidence>
<keyword evidence="5" id="KW-0418">Kinase</keyword>
<dbReference type="PROSITE" id="PS00678">
    <property type="entry name" value="WD_REPEATS_1"/>
    <property type="match status" value="4"/>
</dbReference>
<dbReference type="GO" id="GO:0005524">
    <property type="term" value="F:ATP binding"/>
    <property type="evidence" value="ECO:0007669"/>
    <property type="project" value="InterPro"/>
</dbReference>
<dbReference type="InterPro" id="IPR019775">
    <property type="entry name" value="WD40_repeat_CS"/>
</dbReference>
<dbReference type="InterPro" id="IPR001245">
    <property type="entry name" value="Ser-Thr/Tyr_kinase_cat_dom"/>
</dbReference>
<dbReference type="InterPro" id="IPR001680">
    <property type="entry name" value="WD40_rpt"/>
</dbReference>
<dbReference type="InterPro" id="IPR036322">
    <property type="entry name" value="WD40_repeat_dom_sf"/>
</dbReference>
<sequence>MIGALMTEQLQARPPPIVYEGHTNGVLSVAFSPDGNSVASGSYDDTIRTWDAHRPSPISEPLTGHSGHVWSLAYSPLGDVIASGSEDNTIRLWDVNTRRQLGAIKGDHWFLSVAFSPDAKLIASGCDHYPFHSPSASSVQLWDVQKMTAVANPFKGHTSYIYSVQFSPDGSRLVSGSVDNTIRVWDVERGTTVVGPLDGHTSVVRSVAFSPDGSQIVSCSYDRTVRMWDARDGKLIGNPYEGHTKEVTSVAFSPRGTYVASGSIDNTVRIWDVRTGRQVDQPFQEHADKVWSVAFSPCGQYVASGSCDTKVIIRSILANYPLLSDVLDSHIAPVDEGGLVRNGPMQIISHMSTQQIFECLIAVGCIDLSTQMDTHQNTAMIASGGGFGDIWAGQLHNGTKVAIKAWRTNALQDCNQKTFKRAAREIYYWSLMKHRNIHQLMGVIVFKDQYLGMVSEWMENGNLREYLQTHPDANRYQLCIDVASGLEYMHTQNTVHGDLKALNVLISSDGIARICDFDFSVMSKASGLMFTATSNSRSGSIRWVAPEMLAEDAPIRTKESDVYALGMEIFTGSVPYPECERDFNVMKKVERGALPARPTEHLGTDQRGDVVWKLMLSCWSRTLDERPSAGRVVEVVRYSVHWQSHTDHSSV</sequence>
<dbReference type="InterPro" id="IPR020472">
    <property type="entry name" value="WD40_PAC1"/>
</dbReference>
<dbReference type="GO" id="GO:0004672">
    <property type="term" value="F:protein kinase activity"/>
    <property type="evidence" value="ECO:0007669"/>
    <property type="project" value="InterPro"/>
</dbReference>
<dbReference type="CDD" id="cd00200">
    <property type="entry name" value="WD40"/>
    <property type="match status" value="1"/>
</dbReference>
<gene>
    <name evidence="5" type="ORF">V565_216030</name>
</gene>
<protein>
    <submittedName>
        <fullName evidence="5">Tyrosine kinase family catalytic domain protein</fullName>
    </submittedName>
</protein>
<feature type="repeat" description="WD" evidence="3">
    <location>
        <begin position="19"/>
        <end position="60"/>
    </location>
</feature>
<dbReference type="InterPro" id="IPR015943">
    <property type="entry name" value="WD40/YVTN_repeat-like_dom_sf"/>
</dbReference>
<keyword evidence="1 3" id="KW-0853">WD repeat</keyword>
<dbReference type="PROSITE" id="PS50011">
    <property type="entry name" value="PROTEIN_KINASE_DOM"/>
    <property type="match status" value="1"/>
</dbReference>
<dbReference type="Gene3D" id="1.10.510.10">
    <property type="entry name" value="Transferase(Phosphotransferase) domain 1"/>
    <property type="match status" value="1"/>
</dbReference>
<dbReference type="InterPro" id="IPR000719">
    <property type="entry name" value="Prot_kinase_dom"/>
</dbReference>
<evidence type="ECO:0000313" key="5">
    <source>
        <dbReference type="EMBL" id="KEP46151.1"/>
    </source>
</evidence>
<dbReference type="EMBL" id="AZST01001259">
    <property type="protein sequence ID" value="KEP46151.1"/>
    <property type="molecule type" value="Genomic_DNA"/>
</dbReference>
<dbReference type="Pfam" id="PF00400">
    <property type="entry name" value="WD40"/>
    <property type="match status" value="7"/>
</dbReference>
<feature type="repeat" description="WD" evidence="3">
    <location>
        <begin position="62"/>
        <end position="103"/>
    </location>
</feature>
<dbReference type="STRING" id="1423351.A0A074RG85"/>
<feature type="repeat" description="WD" evidence="3">
    <location>
        <begin position="283"/>
        <end position="313"/>
    </location>
</feature>
<dbReference type="PANTHER" id="PTHR19879">
    <property type="entry name" value="TRANSCRIPTION INITIATION FACTOR TFIID"/>
    <property type="match status" value="1"/>
</dbReference>
<keyword evidence="5" id="KW-0808">Transferase</keyword>
<feature type="repeat" description="WD" evidence="3">
    <location>
        <begin position="197"/>
        <end position="238"/>
    </location>
</feature>
<dbReference type="PRINTS" id="PR00109">
    <property type="entry name" value="TYRKINASE"/>
</dbReference>
<dbReference type="PANTHER" id="PTHR19879:SF9">
    <property type="entry name" value="TRANSCRIPTION INITIATION FACTOR TFIID SUBUNIT 5"/>
    <property type="match status" value="1"/>
</dbReference>
<dbReference type="AlphaFoldDB" id="A0A074RG85"/>
<feature type="repeat" description="WD" evidence="3">
    <location>
        <begin position="154"/>
        <end position="195"/>
    </location>
</feature>
<feature type="repeat" description="WD" evidence="3">
    <location>
        <begin position="240"/>
        <end position="281"/>
    </location>
</feature>
<dbReference type="SUPFAM" id="SSF56112">
    <property type="entry name" value="Protein kinase-like (PK-like)"/>
    <property type="match status" value="1"/>
</dbReference>
<dbReference type="OrthoDB" id="3203311at2759"/>
<dbReference type="InterPro" id="IPR011009">
    <property type="entry name" value="Kinase-like_dom_sf"/>
</dbReference>
<evidence type="ECO:0000256" key="1">
    <source>
        <dbReference type="ARBA" id="ARBA00022574"/>
    </source>
</evidence>
<dbReference type="PRINTS" id="PR00320">
    <property type="entry name" value="GPROTEINBRPT"/>
</dbReference>
<evidence type="ECO:0000256" key="3">
    <source>
        <dbReference type="PROSITE-ProRule" id="PRU00221"/>
    </source>
</evidence>
<keyword evidence="2" id="KW-0677">Repeat</keyword>
<proteinExistence type="predicted"/>
<dbReference type="Pfam" id="PF07714">
    <property type="entry name" value="PK_Tyr_Ser-Thr"/>
    <property type="match status" value="1"/>
</dbReference>
<evidence type="ECO:0000259" key="4">
    <source>
        <dbReference type="PROSITE" id="PS50011"/>
    </source>
</evidence>
<keyword evidence="6" id="KW-1185">Reference proteome</keyword>
<accession>A0A074RG85</accession>
<dbReference type="SMART" id="SM00220">
    <property type="entry name" value="S_TKc"/>
    <property type="match status" value="1"/>
</dbReference>
<dbReference type="PROSITE" id="PS50082">
    <property type="entry name" value="WD_REPEATS_2"/>
    <property type="match status" value="6"/>
</dbReference>
<comment type="caution">
    <text evidence="5">The sequence shown here is derived from an EMBL/GenBank/DDBJ whole genome shotgun (WGS) entry which is preliminary data.</text>
</comment>
<name>A0A074RG85_9AGAM</name>
<organism evidence="5 6">
    <name type="scientific">Rhizoctonia solani 123E</name>
    <dbReference type="NCBI Taxonomy" id="1423351"/>
    <lineage>
        <taxon>Eukaryota</taxon>
        <taxon>Fungi</taxon>
        <taxon>Dikarya</taxon>
        <taxon>Basidiomycota</taxon>
        <taxon>Agaricomycotina</taxon>
        <taxon>Agaricomycetes</taxon>
        <taxon>Cantharellales</taxon>
        <taxon>Ceratobasidiaceae</taxon>
        <taxon>Rhizoctonia</taxon>
    </lineage>
</organism>
<evidence type="ECO:0000256" key="2">
    <source>
        <dbReference type="ARBA" id="ARBA00022737"/>
    </source>
</evidence>
<dbReference type="HOGENOM" id="CLU_000288_57_24_1"/>
<dbReference type="PROSITE" id="PS50294">
    <property type="entry name" value="WD_REPEATS_REGION"/>
    <property type="match status" value="5"/>
</dbReference>
<dbReference type="Gene3D" id="2.130.10.10">
    <property type="entry name" value="YVTN repeat-like/Quinoprotein amine dehydrogenase"/>
    <property type="match status" value="2"/>
</dbReference>
<dbReference type="SMART" id="SM00320">
    <property type="entry name" value="WD40"/>
    <property type="match status" value="7"/>
</dbReference>
<dbReference type="Proteomes" id="UP000027456">
    <property type="component" value="Unassembled WGS sequence"/>
</dbReference>
<dbReference type="SUPFAM" id="SSF50978">
    <property type="entry name" value="WD40 repeat-like"/>
    <property type="match status" value="1"/>
</dbReference>
<reference evidence="5 6" key="1">
    <citation type="submission" date="2013-12" db="EMBL/GenBank/DDBJ databases">
        <authorList>
            <person name="Cubeta M."/>
            <person name="Pakala S."/>
            <person name="Fedorova N."/>
            <person name="Thomas E."/>
            <person name="Dean R."/>
            <person name="Jabaji S."/>
            <person name="Neate S."/>
            <person name="Toda T."/>
            <person name="Tavantzis S."/>
            <person name="Vilgalys R."/>
            <person name="Bharathan N."/>
            <person name="Pakala S."/>
            <person name="Losada L.S."/>
            <person name="Zafar N."/>
            <person name="Nierman W."/>
        </authorList>
    </citation>
    <scope>NUCLEOTIDE SEQUENCE [LARGE SCALE GENOMIC DNA]</scope>
    <source>
        <strain evidence="5 6">123E</strain>
    </source>
</reference>
<feature type="domain" description="Protein kinase" evidence="4">
    <location>
        <begin position="376"/>
        <end position="651"/>
    </location>
</feature>